<dbReference type="PANTHER" id="PTHR43798">
    <property type="entry name" value="MONOACYLGLYCEROL LIPASE"/>
    <property type="match status" value="1"/>
</dbReference>
<dbReference type="Proteomes" id="UP001303408">
    <property type="component" value="Chromosome"/>
</dbReference>
<feature type="domain" description="AB hydrolase-1" evidence="1">
    <location>
        <begin position="52"/>
        <end position="297"/>
    </location>
</feature>
<protein>
    <submittedName>
        <fullName evidence="2">Alpha/beta hydrolase</fullName>
    </submittedName>
</protein>
<organism evidence="2">
    <name type="scientific">Demequina capsici</name>
    <dbReference type="NCBI Taxonomy" id="3075620"/>
    <lineage>
        <taxon>Bacteria</taxon>
        <taxon>Bacillati</taxon>
        <taxon>Actinomycetota</taxon>
        <taxon>Actinomycetes</taxon>
        <taxon>Micrococcales</taxon>
        <taxon>Demequinaceae</taxon>
        <taxon>Demequina</taxon>
    </lineage>
</organism>
<dbReference type="InterPro" id="IPR029058">
    <property type="entry name" value="AB_hydrolase_fold"/>
</dbReference>
<dbReference type="Gene3D" id="3.40.50.1820">
    <property type="entry name" value="alpha/beta hydrolase"/>
    <property type="match status" value="1"/>
</dbReference>
<dbReference type="GO" id="GO:0016787">
    <property type="term" value="F:hydrolase activity"/>
    <property type="evidence" value="ECO:0007669"/>
    <property type="project" value="UniProtKB-KW"/>
</dbReference>
<sequence length="319" mass="34545">MARTASRRDDARYRAAEQAVWSSRGLVPEEHRVDVPELGLGIRALVHGEGRPVVFVHGTPSAANVFVPLVERLEGVRAILIDRPGCGLSDPIDYTTMTPGRLREVIGAYMCAVIDELAGGVADLIGSSAGGMVVLTFAAMRPELVRSVVLERMPAVEWMRLPVPMRMATFPPVAAAVVRHSMKERDVQQSFKEMGHGDLVRSGAMPRADVDWRMAVGNFSDTFLHELALLQRAASWRGPRRGWAAGASTLAQVQAPTLWLVGDRDPFAPARGVAELAALMPHATVEARPGEGHLPWVDAPREHARIIGDWWAGLGAGPS</sequence>
<dbReference type="InterPro" id="IPR050266">
    <property type="entry name" value="AB_hydrolase_sf"/>
</dbReference>
<evidence type="ECO:0000259" key="1">
    <source>
        <dbReference type="Pfam" id="PF00561"/>
    </source>
</evidence>
<reference evidence="2" key="1">
    <citation type="submission" date="2023-09" db="EMBL/GenBank/DDBJ databases">
        <title>Demequina sp. a novel bacteria isolated from Capsicum annuum.</title>
        <authorList>
            <person name="Humaira Z."/>
            <person name="Lee J."/>
            <person name="Cho D."/>
        </authorList>
    </citation>
    <scope>NUCLEOTIDE SEQUENCE</scope>
    <source>
        <strain evidence="2">PMTSA13</strain>
    </source>
</reference>
<dbReference type="RefSeq" id="WP_313542309.1">
    <property type="nucleotide sequence ID" value="NZ_CP134880.1"/>
</dbReference>
<dbReference type="EMBL" id="CP134880">
    <property type="protein sequence ID" value="WNM26483.1"/>
    <property type="molecule type" value="Genomic_DNA"/>
</dbReference>
<dbReference type="PRINTS" id="PR00111">
    <property type="entry name" value="ABHYDROLASE"/>
</dbReference>
<keyword evidence="2" id="KW-0378">Hydrolase</keyword>
<dbReference type="Pfam" id="PF00561">
    <property type="entry name" value="Abhydrolase_1"/>
    <property type="match status" value="1"/>
</dbReference>
<gene>
    <name evidence="2" type="ORF">RN607_09750</name>
</gene>
<evidence type="ECO:0000313" key="2">
    <source>
        <dbReference type="EMBL" id="WNM26483.1"/>
    </source>
</evidence>
<dbReference type="KEGG" id="dcp:RN607_09750"/>
<dbReference type="SUPFAM" id="SSF53474">
    <property type="entry name" value="alpha/beta-Hydrolases"/>
    <property type="match status" value="1"/>
</dbReference>
<proteinExistence type="predicted"/>
<name>A0AA96FB68_9MICO</name>
<dbReference type="AlphaFoldDB" id="A0AA96FB68"/>
<dbReference type="InterPro" id="IPR000073">
    <property type="entry name" value="AB_hydrolase_1"/>
</dbReference>
<accession>A0AA96FB68</accession>